<comment type="catalytic activity">
    <reaction evidence="12">
        <text>a di-trans,poly-cis-dolichyl phosphate + UDP-alpha-D-glucose = a di-trans,poly-cis-dolichyl beta-D-glucosyl phosphate + UDP</text>
        <dbReference type="Rhea" id="RHEA:15401"/>
        <dbReference type="Rhea" id="RHEA-COMP:19498"/>
        <dbReference type="Rhea" id="RHEA-COMP:19502"/>
        <dbReference type="ChEBI" id="CHEBI:57525"/>
        <dbReference type="ChEBI" id="CHEBI:57683"/>
        <dbReference type="ChEBI" id="CHEBI:58223"/>
        <dbReference type="ChEBI" id="CHEBI:58885"/>
        <dbReference type="EC" id="2.4.1.117"/>
    </reaction>
    <physiologicalReaction direction="left-to-right" evidence="12">
        <dbReference type="Rhea" id="RHEA:15402"/>
    </physiologicalReaction>
</comment>
<sequence>MRHGACEAGTGRHLALTAHLHLCSIESVHAPFVSVVIPAYNEGERLPRFVAELTRVFLERSAPPVEFVVVDDGSAPKQAELQRASVEAAQARLATAGARHQFTYVAAPRNQGKGSAIRLGWRHASAGVTWLAFLDADGAISAEEFHRLVALSASEMAQNLDVLAGSRILMAGRRVVRSLHRHLQGRIFATLTDANFKLHFYDTQCGVKFVRADILRPLLDVLQEQRWLLDVELLVMLKRQGARFLEVPIDWEDFGGSKVIPGLDAARMFWGLLQLRRRLEHVSLPTHRDALPEGEPHTQR</sequence>
<evidence type="ECO:0000256" key="2">
    <source>
        <dbReference type="ARBA" id="ARBA00004922"/>
    </source>
</evidence>
<name>A0ABY0MNE8_9BACT</name>
<proteinExistence type="inferred from homology"/>
<evidence type="ECO:0000256" key="4">
    <source>
        <dbReference type="ARBA" id="ARBA00012583"/>
    </source>
</evidence>
<evidence type="ECO:0000256" key="12">
    <source>
        <dbReference type="ARBA" id="ARBA00045097"/>
    </source>
</evidence>
<evidence type="ECO:0000256" key="11">
    <source>
        <dbReference type="ARBA" id="ARBA00023136"/>
    </source>
</evidence>
<keyword evidence="10" id="KW-1133">Transmembrane helix</keyword>
<evidence type="ECO:0000313" key="15">
    <source>
        <dbReference type="Proteomes" id="UP000198717"/>
    </source>
</evidence>
<evidence type="ECO:0000256" key="8">
    <source>
        <dbReference type="ARBA" id="ARBA00022824"/>
    </source>
</evidence>
<evidence type="ECO:0000256" key="3">
    <source>
        <dbReference type="ARBA" id="ARBA00006739"/>
    </source>
</evidence>
<dbReference type="EC" id="2.4.1.117" evidence="4"/>
<dbReference type="PANTHER" id="PTHR10859">
    <property type="entry name" value="GLYCOSYL TRANSFERASE"/>
    <property type="match status" value="1"/>
</dbReference>
<keyword evidence="7" id="KW-0812">Transmembrane</keyword>
<dbReference type="InterPro" id="IPR029044">
    <property type="entry name" value="Nucleotide-diphossugar_trans"/>
</dbReference>
<evidence type="ECO:0000256" key="7">
    <source>
        <dbReference type="ARBA" id="ARBA00022692"/>
    </source>
</evidence>
<evidence type="ECO:0000256" key="10">
    <source>
        <dbReference type="ARBA" id="ARBA00022989"/>
    </source>
</evidence>
<comment type="similarity">
    <text evidence="3">Belongs to the glycosyltransferase 2 family.</text>
</comment>
<evidence type="ECO:0000256" key="9">
    <source>
        <dbReference type="ARBA" id="ARBA00022968"/>
    </source>
</evidence>
<comment type="subcellular location">
    <subcellularLocation>
        <location evidence="1">Endoplasmic reticulum membrane</location>
        <topology evidence="1">Single-pass membrane protein</topology>
    </subcellularLocation>
</comment>
<keyword evidence="6" id="KW-0808">Transferase</keyword>
<organism evidence="14 15">
    <name type="scientific">Myxococcus virescens</name>
    <dbReference type="NCBI Taxonomy" id="83456"/>
    <lineage>
        <taxon>Bacteria</taxon>
        <taxon>Pseudomonadati</taxon>
        <taxon>Myxococcota</taxon>
        <taxon>Myxococcia</taxon>
        <taxon>Myxococcales</taxon>
        <taxon>Cystobacterineae</taxon>
        <taxon>Myxococcaceae</taxon>
        <taxon>Myxococcus</taxon>
    </lineage>
</organism>
<keyword evidence="9" id="KW-0735">Signal-anchor</keyword>
<evidence type="ECO:0000259" key="13">
    <source>
        <dbReference type="Pfam" id="PF00535"/>
    </source>
</evidence>
<evidence type="ECO:0000256" key="6">
    <source>
        <dbReference type="ARBA" id="ARBA00022679"/>
    </source>
</evidence>
<dbReference type="PANTHER" id="PTHR10859:SF91">
    <property type="entry name" value="DOLICHYL-PHOSPHATE BETA-GLUCOSYLTRANSFERASE"/>
    <property type="match status" value="1"/>
</dbReference>
<accession>A0ABY0MNE8</accession>
<dbReference type="EMBL" id="FNAJ01000004">
    <property type="protein sequence ID" value="SDE06800.1"/>
    <property type="molecule type" value="Genomic_DNA"/>
</dbReference>
<dbReference type="SUPFAM" id="SSF53448">
    <property type="entry name" value="Nucleotide-diphospho-sugar transferases"/>
    <property type="match status" value="1"/>
</dbReference>
<gene>
    <name evidence="14" type="ORF">SAMN04488504_10432</name>
</gene>
<dbReference type="InterPro" id="IPR035518">
    <property type="entry name" value="DPG_synthase"/>
</dbReference>
<dbReference type="Pfam" id="PF00535">
    <property type="entry name" value="Glycos_transf_2"/>
    <property type="match status" value="1"/>
</dbReference>
<keyword evidence="11" id="KW-0472">Membrane</keyword>
<keyword evidence="5" id="KW-0328">Glycosyltransferase</keyword>
<evidence type="ECO:0000313" key="14">
    <source>
        <dbReference type="EMBL" id="SDE06800.1"/>
    </source>
</evidence>
<keyword evidence="15" id="KW-1185">Reference proteome</keyword>
<evidence type="ECO:0000256" key="5">
    <source>
        <dbReference type="ARBA" id="ARBA00022676"/>
    </source>
</evidence>
<dbReference type="CDD" id="cd04188">
    <property type="entry name" value="DPG_synthase"/>
    <property type="match status" value="1"/>
</dbReference>
<dbReference type="InterPro" id="IPR001173">
    <property type="entry name" value="Glyco_trans_2-like"/>
</dbReference>
<keyword evidence="8" id="KW-0256">Endoplasmic reticulum</keyword>
<dbReference type="Proteomes" id="UP000198717">
    <property type="component" value="Unassembled WGS sequence"/>
</dbReference>
<evidence type="ECO:0000256" key="1">
    <source>
        <dbReference type="ARBA" id="ARBA00004389"/>
    </source>
</evidence>
<comment type="caution">
    <text evidence="14">The sequence shown here is derived from an EMBL/GenBank/DDBJ whole genome shotgun (WGS) entry which is preliminary data.</text>
</comment>
<feature type="domain" description="Glycosyltransferase 2-like" evidence="13">
    <location>
        <begin position="34"/>
        <end position="215"/>
    </location>
</feature>
<dbReference type="Gene3D" id="3.90.550.10">
    <property type="entry name" value="Spore Coat Polysaccharide Biosynthesis Protein SpsA, Chain A"/>
    <property type="match status" value="1"/>
</dbReference>
<protein>
    <recommendedName>
        <fullName evidence="4">dolichyl-phosphate beta-glucosyltransferase</fullName>
        <ecNumber evidence="4">2.4.1.117</ecNumber>
    </recommendedName>
</protein>
<reference evidence="14 15" key="1">
    <citation type="submission" date="2016-10" db="EMBL/GenBank/DDBJ databases">
        <authorList>
            <person name="Varghese N."/>
            <person name="Submissions S."/>
        </authorList>
    </citation>
    <scope>NUCLEOTIDE SEQUENCE [LARGE SCALE GENOMIC DNA]</scope>
    <source>
        <strain evidence="14 15">DSM 2260</strain>
    </source>
</reference>
<comment type="pathway">
    <text evidence="2">Protein modification; protein glycosylation.</text>
</comment>